<keyword evidence="3" id="KW-0482">Metalloprotease</keyword>
<dbReference type="AlphaFoldDB" id="A0A1I5BUK0"/>
<feature type="transmembrane region" description="Helical" evidence="2">
    <location>
        <begin position="190"/>
        <end position="212"/>
    </location>
</feature>
<keyword evidence="4" id="KW-1185">Reference proteome</keyword>
<evidence type="ECO:0000313" key="3">
    <source>
        <dbReference type="EMBL" id="SFN78364.1"/>
    </source>
</evidence>
<dbReference type="STRING" id="995034.SAMN05216219_2113"/>
<evidence type="ECO:0000313" key="4">
    <source>
        <dbReference type="Proteomes" id="UP000198867"/>
    </source>
</evidence>
<feature type="transmembrane region" description="Helical" evidence="2">
    <location>
        <begin position="440"/>
        <end position="459"/>
    </location>
</feature>
<feature type="transmembrane region" description="Helical" evidence="2">
    <location>
        <begin position="248"/>
        <end position="270"/>
    </location>
</feature>
<feature type="transmembrane region" description="Helical" evidence="2">
    <location>
        <begin position="397"/>
        <end position="419"/>
    </location>
</feature>
<protein>
    <submittedName>
        <fullName evidence="3">Putative peptide zinc metalloprotease protein</fullName>
    </submittedName>
</protein>
<keyword evidence="3" id="KW-0645">Protease</keyword>
<dbReference type="RefSeq" id="WP_218151854.1">
    <property type="nucleotide sequence ID" value="NZ_FOVM01000005.1"/>
</dbReference>
<dbReference type="GO" id="GO:0006508">
    <property type="term" value="P:proteolysis"/>
    <property type="evidence" value="ECO:0007669"/>
    <property type="project" value="UniProtKB-KW"/>
</dbReference>
<feature type="transmembrane region" description="Helical" evidence="2">
    <location>
        <begin position="148"/>
        <end position="170"/>
    </location>
</feature>
<proteinExistence type="predicted"/>
<organism evidence="3 4">
    <name type="scientific">Mycetocola miduiensis</name>
    <dbReference type="NCBI Taxonomy" id="995034"/>
    <lineage>
        <taxon>Bacteria</taxon>
        <taxon>Bacillati</taxon>
        <taxon>Actinomycetota</taxon>
        <taxon>Actinomycetes</taxon>
        <taxon>Micrococcales</taxon>
        <taxon>Microbacteriaceae</taxon>
        <taxon>Mycetocola</taxon>
    </lineage>
</organism>
<feature type="compositionally biased region" description="Pro residues" evidence="1">
    <location>
        <begin position="762"/>
        <end position="772"/>
    </location>
</feature>
<keyword evidence="2" id="KW-1133">Transmembrane helix</keyword>
<evidence type="ECO:0000256" key="1">
    <source>
        <dbReference type="SAM" id="MobiDB-lite"/>
    </source>
</evidence>
<reference evidence="4" key="1">
    <citation type="submission" date="2016-10" db="EMBL/GenBank/DDBJ databases">
        <authorList>
            <person name="Varghese N."/>
            <person name="Submissions S."/>
        </authorList>
    </citation>
    <scope>NUCLEOTIDE SEQUENCE [LARGE SCALE GENOMIC DNA]</scope>
    <source>
        <strain evidence="4">CGMCC 1.11101</strain>
    </source>
</reference>
<gene>
    <name evidence="3" type="ORF">SAMN05216219_2113</name>
</gene>
<accession>A0A1I5BUK0</accession>
<dbReference type="Proteomes" id="UP000198867">
    <property type="component" value="Unassembled WGS sequence"/>
</dbReference>
<feature type="compositionally biased region" description="Low complexity" evidence="1">
    <location>
        <begin position="719"/>
        <end position="730"/>
    </location>
</feature>
<feature type="compositionally biased region" description="Polar residues" evidence="1">
    <location>
        <begin position="694"/>
        <end position="707"/>
    </location>
</feature>
<name>A0A1I5BUK0_9MICO</name>
<dbReference type="GO" id="GO:0008237">
    <property type="term" value="F:metallopeptidase activity"/>
    <property type="evidence" value="ECO:0007669"/>
    <property type="project" value="UniProtKB-KW"/>
</dbReference>
<feature type="transmembrane region" description="Helical" evidence="2">
    <location>
        <begin position="343"/>
        <end position="367"/>
    </location>
</feature>
<keyword evidence="3" id="KW-0378">Hydrolase</keyword>
<keyword evidence="2" id="KW-0812">Transmembrane</keyword>
<keyword evidence="2" id="KW-0472">Membrane</keyword>
<feature type="compositionally biased region" description="Pro residues" evidence="1">
    <location>
        <begin position="744"/>
        <end position="754"/>
    </location>
</feature>
<sequence length="772" mass="81487">MSPQSGETTAGASGMKAPAIAVPVRAEGVELLGGMQGSGYREPPALVRRADGQVLQLTPLLYEVLQAVDGTRNLEEIADVVGAASGRAVAAADVSTLIDAHLVQLGLLRLADGSEPDVKKLDPLLRMRFRVAVTDPERTRRLTRPFQAVFSPIVVVLVLAAFAAICWWLLVTKGLASAAHEAFERPGLLLLTFVITLLSAGFHEFGHAAAAARAGATPGRMGAGLYLVWPAFYTDVTDSYRLDRRGRLLTDLGGLYFNAIVAVVVVGVWWLTGSDALLLIVATQLLLMVRQLAPIVRFDGYHVLADATGVPDLFQRIKPTLLGLLPWRWGNAESRLLKPGARAVITVWVLVVVPLLLVALVAIILSFPRLIGSAWAGIREQLGRVGEGFSSADYGSAAGHLLGVVAIAIPVAGLIYMLVRLVRQLAQKAWRSSEGRPVKRALSFGLVAALIGAVAFAWWPDSERYRPIEAYEGGTLATMVTAVAPDRPGIGEGERGETVALIPGQESLPGPEDPELAVVLVPRDDASAAPSWVFPFNRPDAPSDQDSQALAVATEDGSVVYDVAFALVWADGDRVDTTNEAYAFASCTGCAAVAVSFQVVLIAGQASVVVPQNLSAAVNYECVECVTFALASQLVVTLDGPLTASSTAELERLWAEIAEFGNSIRDRPLSELADALQGYKSRILDILRADPNSGLATTGNTEPTVQPSPGPTTDRAPDGESTPGPTAPTAPEEKPATPEKNPATPEPTTEPAPAPSQTSTPSPTPTPTASPE</sequence>
<feature type="region of interest" description="Disordered" evidence="1">
    <location>
        <begin position="693"/>
        <end position="772"/>
    </location>
</feature>
<evidence type="ECO:0000256" key="2">
    <source>
        <dbReference type="SAM" id="Phobius"/>
    </source>
</evidence>
<dbReference type="EMBL" id="FOVM01000005">
    <property type="protein sequence ID" value="SFN78364.1"/>
    <property type="molecule type" value="Genomic_DNA"/>
</dbReference>